<evidence type="ECO:0000313" key="2">
    <source>
        <dbReference type="Proteomes" id="UP000198662"/>
    </source>
</evidence>
<protein>
    <submittedName>
        <fullName evidence="1">Uncharacterized protein</fullName>
    </submittedName>
</protein>
<name>A0A1G9NC61_9ACTN</name>
<sequence length="37" mass="4027">MAEATGPVDRRAALKAKSRRAILDAAADLMTRRRTAD</sequence>
<accession>A0A1G9NC61</accession>
<keyword evidence="2" id="KW-1185">Reference proteome</keyword>
<reference evidence="2" key="1">
    <citation type="submission" date="2016-10" db="EMBL/GenBank/DDBJ databases">
        <authorList>
            <person name="Varghese N."/>
            <person name="Submissions S."/>
        </authorList>
    </citation>
    <scope>NUCLEOTIDE SEQUENCE [LARGE SCALE GENOMIC DNA]</scope>
    <source>
        <strain evidence="2">CGMCC 4.3147</strain>
    </source>
</reference>
<dbReference type="AlphaFoldDB" id="A0A1G9NC61"/>
<gene>
    <name evidence="1" type="ORF">SAMN05216298_0219</name>
</gene>
<dbReference type="EMBL" id="FNGF01000012">
    <property type="protein sequence ID" value="SDL84072.1"/>
    <property type="molecule type" value="Genomic_DNA"/>
</dbReference>
<dbReference type="Proteomes" id="UP000198662">
    <property type="component" value="Unassembled WGS sequence"/>
</dbReference>
<proteinExistence type="predicted"/>
<feature type="non-terminal residue" evidence="1">
    <location>
        <position position="37"/>
    </location>
</feature>
<evidence type="ECO:0000313" key="1">
    <source>
        <dbReference type="EMBL" id="SDL84072.1"/>
    </source>
</evidence>
<organism evidence="1 2">
    <name type="scientific">Glycomyces sambucus</name>
    <dbReference type="NCBI Taxonomy" id="380244"/>
    <lineage>
        <taxon>Bacteria</taxon>
        <taxon>Bacillati</taxon>
        <taxon>Actinomycetota</taxon>
        <taxon>Actinomycetes</taxon>
        <taxon>Glycomycetales</taxon>
        <taxon>Glycomycetaceae</taxon>
        <taxon>Glycomyces</taxon>
    </lineage>
</organism>